<reference evidence="1" key="1">
    <citation type="submission" date="2014-09" db="EMBL/GenBank/DDBJ databases">
        <authorList>
            <person name="Magalhaes I.L.F."/>
            <person name="Oliveira U."/>
            <person name="Santos F.R."/>
            <person name="Vidigal T.H.D.A."/>
            <person name="Brescovit A.D."/>
            <person name="Santos A.J."/>
        </authorList>
    </citation>
    <scope>NUCLEOTIDE SEQUENCE</scope>
    <source>
        <tissue evidence="1">Shoot tissue taken approximately 20 cm above the soil surface</tissue>
    </source>
</reference>
<dbReference type="EMBL" id="GBRH01223968">
    <property type="protein sequence ID" value="JAD73927.1"/>
    <property type="molecule type" value="Transcribed_RNA"/>
</dbReference>
<evidence type="ECO:0000313" key="1">
    <source>
        <dbReference type="EMBL" id="JAD73927.1"/>
    </source>
</evidence>
<name>A0A0A9CR08_ARUDO</name>
<proteinExistence type="predicted"/>
<organism evidence="1">
    <name type="scientific">Arundo donax</name>
    <name type="common">Giant reed</name>
    <name type="synonym">Donax arundinaceus</name>
    <dbReference type="NCBI Taxonomy" id="35708"/>
    <lineage>
        <taxon>Eukaryota</taxon>
        <taxon>Viridiplantae</taxon>
        <taxon>Streptophyta</taxon>
        <taxon>Embryophyta</taxon>
        <taxon>Tracheophyta</taxon>
        <taxon>Spermatophyta</taxon>
        <taxon>Magnoliopsida</taxon>
        <taxon>Liliopsida</taxon>
        <taxon>Poales</taxon>
        <taxon>Poaceae</taxon>
        <taxon>PACMAD clade</taxon>
        <taxon>Arundinoideae</taxon>
        <taxon>Arundineae</taxon>
        <taxon>Arundo</taxon>
    </lineage>
</organism>
<protein>
    <submittedName>
        <fullName evidence="1">Uncharacterized protein</fullName>
    </submittedName>
</protein>
<dbReference type="AlphaFoldDB" id="A0A0A9CR08"/>
<reference evidence="1" key="2">
    <citation type="journal article" date="2015" name="Data Brief">
        <title>Shoot transcriptome of the giant reed, Arundo donax.</title>
        <authorList>
            <person name="Barrero R.A."/>
            <person name="Guerrero F.D."/>
            <person name="Moolhuijzen P."/>
            <person name="Goolsby J.A."/>
            <person name="Tidwell J."/>
            <person name="Bellgard S.E."/>
            <person name="Bellgard M.I."/>
        </authorList>
    </citation>
    <scope>NUCLEOTIDE SEQUENCE</scope>
    <source>
        <tissue evidence="1">Shoot tissue taken approximately 20 cm above the soil surface</tissue>
    </source>
</reference>
<sequence>MAVSDTMSIPMCDLRVQLAIYQQRILRKLHATK</sequence>
<accession>A0A0A9CR08</accession>